<protein>
    <submittedName>
        <fullName evidence="2">Uncharacterized protein</fullName>
    </submittedName>
</protein>
<feature type="non-terminal residue" evidence="2">
    <location>
        <position position="75"/>
    </location>
</feature>
<proteinExistence type="predicted"/>
<evidence type="ECO:0000256" key="1">
    <source>
        <dbReference type="SAM" id="MobiDB-lite"/>
    </source>
</evidence>
<feature type="compositionally biased region" description="Polar residues" evidence="1">
    <location>
        <begin position="9"/>
        <end position="18"/>
    </location>
</feature>
<organism evidence="2 3">
    <name type="scientific">Haematococcus lacustris</name>
    <name type="common">Green alga</name>
    <name type="synonym">Haematococcus pluvialis</name>
    <dbReference type="NCBI Taxonomy" id="44745"/>
    <lineage>
        <taxon>Eukaryota</taxon>
        <taxon>Viridiplantae</taxon>
        <taxon>Chlorophyta</taxon>
        <taxon>core chlorophytes</taxon>
        <taxon>Chlorophyceae</taxon>
        <taxon>CS clade</taxon>
        <taxon>Chlamydomonadales</taxon>
        <taxon>Haematococcaceae</taxon>
        <taxon>Haematococcus</taxon>
    </lineage>
</organism>
<feature type="region of interest" description="Disordered" evidence="1">
    <location>
        <begin position="1"/>
        <end position="33"/>
    </location>
</feature>
<dbReference type="Proteomes" id="UP000485058">
    <property type="component" value="Unassembled WGS sequence"/>
</dbReference>
<accession>A0A6A0A1G7</accession>
<evidence type="ECO:0000313" key="3">
    <source>
        <dbReference type="Proteomes" id="UP000485058"/>
    </source>
</evidence>
<keyword evidence="3" id="KW-1185">Reference proteome</keyword>
<evidence type="ECO:0000313" key="2">
    <source>
        <dbReference type="EMBL" id="GFH26369.1"/>
    </source>
</evidence>
<sequence>NKSRAAKQGETTPRTAPSTLFKRSRAAGSTHNSVAKRASAARLACGEIARIQMCIFGQALSTAESEIVFAASAIS</sequence>
<feature type="non-terminal residue" evidence="2">
    <location>
        <position position="1"/>
    </location>
</feature>
<dbReference type="AlphaFoldDB" id="A0A6A0A1G7"/>
<name>A0A6A0A1G7_HAELA</name>
<gene>
    <name evidence="2" type="ORF">HaLaN_24508</name>
</gene>
<dbReference type="EMBL" id="BLLF01003108">
    <property type="protein sequence ID" value="GFH26369.1"/>
    <property type="molecule type" value="Genomic_DNA"/>
</dbReference>
<reference evidence="2 3" key="1">
    <citation type="submission" date="2020-02" db="EMBL/GenBank/DDBJ databases">
        <title>Draft genome sequence of Haematococcus lacustris strain NIES-144.</title>
        <authorList>
            <person name="Morimoto D."/>
            <person name="Nakagawa S."/>
            <person name="Yoshida T."/>
            <person name="Sawayama S."/>
        </authorList>
    </citation>
    <scope>NUCLEOTIDE SEQUENCE [LARGE SCALE GENOMIC DNA]</scope>
    <source>
        <strain evidence="2 3">NIES-144</strain>
    </source>
</reference>
<comment type="caution">
    <text evidence="2">The sequence shown here is derived from an EMBL/GenBank/DDBJ whole genome shotgun (WGS) entry which is preliminary data.</text>
</comment>